<sequence>MDVIALVERGTPPAQLPGVRKVISTVGPSRVTRLVRVLSAIRWCARAGYRTYFLRYSRFLLVMLILTYPFFRHRIFLWRSGTADLMDGDRRRTVRHRLEDLFGTLLARCVHGFVTGPESMVPIMRARWQVPAHRMRLLYNDIDSDRFAPLPPAVRQETRRRLGWDETEFVVLFVHRLSFRRGTRLLVPYLDAVRAELDRPVRLVVVGDGPDRSYLERLGRDRADLHLMGPVPNRKLPSLYGAADCFVMPSYEEGFPRVLLEAMSTAVPLVTTRAGGSADVVGSGYPFLCDVGDLPALIRMTIEVARLTDSERDALGARMRERAQQRFSPQHVAGMLEDIL</sequence>
<dbReference type="Proteomes" id="UP001589532">
    <property type="component" value="Unassembled WGS sequence"/>
</dbReference>
<keyword evidence="2" id="KW-0472">Membrane</keyword>
<evidence type="ECO:0000256" key="2">
    <source>
        <dbReference type="SAM" id="Phobius"/>
    </source>
</evidence>
<dbReference type="PANTHER" id="PTHR45947">
    <property type="entry name" value="SULFOQUINOVOSYL TRANSFERASE SQD2"/>
    <property type="match status" value="1"/>
</dbReference>
<dbReference type="EMBL" id="JBHMBW010000029">
    <property type="protein sequence ID" value="MFB9627320.1"/>
    <property type="molecule type" value="Genomic_DNA"/>
</dbReference>
<keyword evidence="1 4" id="KW-0808">Transferase</keyword>
<evidence type="ECO:0000259" key="3">
    <source>
        <dbReference type="Pfam" id="PF00534"/>
    </source>
</evidence>
<protein>
    <submittedName>
        <fullName evidence="4">Glycosyltransferase family 4 protein</fullName>
        <ecNumber evidence="4">2.4.-.-</ecNumber>
    </submittedName>
</protein>
<dbReference type="GO" id="GO:0016757">
    <property type="term" value="F:glycosyltransferase activity"/>
    <property type="evidence" value="ECO:0007669"/>
    <property type="project" value="UniProtKB-KW"/>
</dbReference>
<dbReference type="InterPro" id="IPR050194">
    <property type="entry name" value="Glycosyltransferase_grp1"/>
</dbReference>
<keyword evidence="2" id="KW-0812">Transmembrane</keyword>
<dbReference type="Gene3D" id="3.40.50.2000">
    <property type="entry name" value="Glycogen Phosphorylase B"/>
    <property type="match status" value="2"/>
</dbReference>
<dbReference type="SUPFAM" id="SSF53756">
    <property type="entry name" value="UDP-Glycosyltransferase/glycogen phosphorylase"/>
    <property type="match status" value="1"/>
</dbReference>
<keyword evidence="2" id="KW-1133">Transmembrane helix</keyword>
<gene>
    <name evidence="4" type="ORF">ACFFSA_29905</name>
</gene>
<evidence type="ECO:0000313" key="4">
    <source>
        <dbReference type="EMBL" id="MFB9627320.1"/>
    </source>
</evidence>
<accession>A0ABV5S6T8</accession>
<dbReference type="EC" id="2.4.-.-" evidence="4"/>
<keyword evidence="4" id="KW-0328">Glycosyltransferase</keyword>
<dbReference type="CDD" id="cd03801">
    <property type="entry name" value="GT4_PimA-like"/>
    <property type="match status" value="1"/>
</dbReference>
<dbReference type="PANTHER" id="PTHR45947:SF3">
    <property type="entry name" value="SULFOQUINOVOSYL TRANSFERASE SQD2"/>
    <property type="match status" value="1"/>
</dbReference>
<reference evidence="4 5" key="1">
    <citation type="submission" date="2024-09" db="EMBL/GenBank/DDBJ databases">
        <authorList>
            <person name="Sun Q."/>
            <person name="Mori K."/>
        </authorList>
    </citation>
    <scope>NUCLEOTIDE SEQUENCE [LARGE SCALE GENOMIC DNA]</scope>
    <source>
        <strain evidence="4 5">JCM 3143</strain>
    </source>
</reference>
<evidence type="ECO:0000256" key="1">
    <source>
        <dbReference type="ARBA" id="ARBA00022679"/>
    </source>
</evidence>
<feature type="transmembrane region" description="Helical" evidence="2">
    <location>
        <begin position="52"/>
        <end position="71"/>
    </location>
</feature>
<evidence type="ECO:0000313" key="5">
    <source>
        <dbReference type="Proteomes" id="UP001589532"/>
    </source>
</evidence>
<comment type="caution">
    <text evidence="4">The sequence shown here is derived from an EMBL/GenBank/DDBJ whole genome shotgun (WGS) entry which is preliminary data.</text>
</comment>
<feature type="domain" description="Glycosyl transferase family 1" evidence="3">
    <location>
        <begin position="155"/>
        <end position="308"/>
    </location>
</feature>
<proteinExistence type="predicted"/>
<organism evidence="4 5">
    <name type="scientific">Nonomuraea helvata</name>
    <dbReference type="NCBI Taxonomy" id="37484"/>
    <lineage>
        <taxon>Bacteria</taxon>
        <taxon>Bacillati</taxon>
        <taxon>Actinomycetota</taxon>
        <taxon>Actinomycetes</taxon>
        <taxon>Streptosporangiales</taxon>
        <taxon>Streptosporangiaceae</taxon>
        <taxon>Nonomuraea</taxon>
    </lineage>
</organism>
<name>A0ABV5S6T8_9ACTN</name>
<keyword evidence="5" id="KW-1185">Reference proteome</keyword>
<dbReference type="Pfam" id="PF00534">
    <property type="entry name" value="Glycos_transf_1"/>
    <property type="match status" value="1"/>
</dbReference>
<dbReference type="RefSeq" id="WP_345001331.1">
    <property type="nucleotide sequence ID" value="NZ_BAAAXV010000009.1"/>
</dbReference>
<dbReference type="InterPro" id="IPR001296">
    <property type="entry name" value="Glyco_trans_1"/>
</dbReference>